<reference evidence="11 12" key="1">
    <citation type="submission" date="2017-09" db="EMBL/GenBank/DDBJ databases">
        <title>Depth-based differentiation of microbial function through sediment-hosted aquifers and enrichment of novel symbionts in the deep terrestrial subsurface.</title>
        <authorList>
            <person name="Probst A.J."/>
            <person name="Ladd B."/>
            <person name="Jarett J.K."/>
            <person name="Geller-Mcgrath D.E."/>
            <person name="Sieber C.M."/>
            <person name="Emerson J.B."/>
            <person name="Anantharaman K."/>
            <person name="Thomas B.C."/>
            <person name="Malmstrom R."/>
            <person name="Stieglmeier M."/>
            <person name="Klingl A."/>
            <person name="Woyke T."/>
            <person name="Ryan C.M."/>
            <person name="Banfield J.F."/>
        </authorList>
    </citation>
    <scope>NUCLEOTIDE SEQUENCE [LARGE SCALE GENOMIC DNA]</scope>
    <source>
        <strain evidence="11">CG08_land_8_20_14_0_20_40_16</strain>
    </source>
</reference>
<evidence type="ECO:0000256" key="4">
    <source>
        <dbReference type="ARBA" id="ARBA00022679"/>
    </source>
</evidence>
<gene>
    <name evidence="11" type="ORF">COT24_02340</name>
</gene>
<evidence type="ECO:0000256" key="1">
    <source>
        <dbReference type="ARBA" id="ARBA00001946"/>
    </source>
</evidence>
<dbReference type="PIRSF" id="PIRSF000532">
    <property type="entry name" value="ATP_PFK_prok"/>
    <property type="match status" value="1"/>
</dbReference>
<comment type="caution">
    <text evidence="11">The sequence shown here is derived from an EMBL/GenBank/DDBJ whole genome shotgun (WGS) entry which is preliminary data.</text>
</comment>
<organism evidence="11 12">
    <name type="scientific">Candidatus Kerfeldbacteria bacterium CG08_land_8_20_14_0_20_40_16</name>
    <dbReference type="NCBI Taxonomy" id="2014244"/>
    <lineage>
        <taxon>Bacteria</taxon>
        <taxon>Candidatus Kerfeldiibacteriota</taxon>
    </lineage>
</organism>
<keyword evidence="8" id="KW-0324">Glycolysis</keyword>
<protein>
    <recommendedName>
        <fullName evidence="10">Phosphofructokinase domain-containing protein</fullName>
    </recommendedName>
</protein>
<evidence type="ECO:0000256" key="9">
    <source>
        <dbReference type="ARBA" id="ARBA00038478"/>
    </source>
</evidence>
<name>A0A2H0YWK5_9BACT</name>
<dbReference type="GO" id="GO:0042802">
    <property type="term" value="F:identical protein binding"/>
    <property type="evidence" value="ECO:0007669"/>
    <property type="project" value="TreeGrafter"/>
</dbReference>
<dbReference type="GO" id="GO:0046872">
    <property type="term" value="F:metal ion binding"/>
    <property type="evidence" value="ECO:0007669"/>
    <property type="project" value="UniProtKB-KW"/>
</dbReference>
<comment type="pathway">
    <text evidence="2">Carbohydrate degradation; glycolysis; D-glyceraldehyde 3-phosphate and glycerone phosphate from D-glucose: step 3/4.</text>
</comment>
<evidence type="ECO:0000256" key="8">
    <source>
        <dbReference type="ARBA" id="ARBA00023152"/>
    </source>
</evidence>
<keyword evidence="4" id="KW-0808">Transferase</keyword>
<dbReference type="InterPro" id="IPR012003">
    <property type="entry name" value="ATP_PFK_prok-type"/>
</dbReference>
<feature type="domain" description="Phosphofructokinase" evidence="10">
    <location>
        <begin position="5"/>
        <end position="300"/>
    </location>
</feature>
<evidence type="ECO:0000256" key="5">
    <source>
        <dbReference type="ARBA" id="ARBA00022723"/>
    </source>
</evidence>
<dbReference type="GO" id="GO:0030388">
    <property type="term" value="P:fructose 1,6-bisphosphate metabolic process"/>
    <property type="evidence" value="ECO:0007669"/>
    <property type="project" value="TreeGrafter"/>
</dbReference>
<dbReference type="GO" id="GO:0005524">
    <property type="term" value="F:ATP binding"/>
    <property type="evidence" value="ECO:0007669"/>
    <property type="project" value="InterPro"/>
</dbReference>
<keyword evidence="3" id="KW-0963">Cytoplasm</keyword>
<dbReference type="PANTHER" id="PTHR13697:SF52">
    <property type="entry name" value="ATP-DEPENDENT 6-PHOSPHOFRUCTOKINASE 3"/>
    <property type="match status" value="1"/>
</dbReference>
<sequence>MQKTILVFTGGGITAALNSTLYGVITEAQKKGFKILGGLNGWKCLLEEGKIVDLTDKDVSSLPDHGGTFLSSARTNPLKEENGIEKVKENIDRYKIDTIIPIGGDDTIGAAREVYEKYHIPVVAVPKTVDNDLSGTYFTPGFPSAAHKMQILAKELKEDAAYGLKRVILLETLGKIAGWVAAAAVYGGADLILIPEKEVKLVSFLEKLDAVNKKNGGYAVVSMTEEVRFGKIAGIEDSQPDTFGFQRQNLVSLSLREKIKSELNIDAKIVMPRNYIQTGPPTKIDREIGIELGKKAVDLLAAGEAGLMSTVVRPDEKSTELKVDKVSLDKVVGEKNYRNMDENFFDFDNFMVKDEFYHYMEPLIERIEDQDDYQELIKLLTK</sequence>
<dbReference type="GO" id="GO:0003872">
    <property type="term" value="F:6-phosphofructokinase activity"/>
    <property type="evidence" value="ECO:0007669"/>
    <property type="project" value="InterPro"/>
</dbReference>
<evidence type="ECO:0000313" key="12">
    <source>
        <dbReference type="Proteomes" id="UP000231542"/>
    </source>
</evidence>
<keyword evidence="6" id="KW-0418">Kinase</keyword>
<dbReference type="Gene3D" id="3.40.50.450">
    <property type="match status" value="1"/>
</dbReference>
<dbReference type="EMBL" id="PEXU01000029">
    <property type="protein sequence ID" value="PIS42669.1"/>
    <property type="molecule type" value="Genomic_DNA"/>
</dbReference>
<keyword evidence="7" id="KW-0460">Magnesium</keyword>
<dbReference type="PRINTS" id="PR00476">
    <property type="entry name" value="PHFRCTKINASE"/>
</dbReference>
<dbReference type="Pfam" id="PF00365">
    <property type="entry name" value="PFK"/>
    <property type="match status" value="1"/>
</dbReference>
<dbReference type="GO" id="GO:0070095">
    <property type="term" value="F:fructose-6-phosphate binding"/>
    <property type="evidence" value="ECO:0007669"/>
    <property type="project" value="TreeGrafter"/>
</dbReference>
<dbReference type="InterPro" id="IPR000023">
    <property type="entry name" value="Phosphofructokinase_dom"/>
</dbReference>
<evidence type="ECO:0000256" key="3">
    <source>
        <dbReference type="ARBA" id="ARBA00022490"/>
    </source>
</evidence>
<dbReference type="GO" id="GO:0005945">
    <property type="term" value="C:6-phosphofructokinase complex"/>
    <property type="evidence" value="ECO:0007669"/>
    <property type="project" value="TreeGrafter"/>
</dbReference>
<dbReference type="GO" id="GO:0061621">
    <property type="term" value="P:canonical glycolysis"/>
    <property type="evidence" value="ECO:0007669"/>
    <property type="project" value="TreeGrafter"/>
</dbReference>
<comment type="cofactor">
    <cofactor evidence="1">
        <name>Mg(2+)</name>
        <dbReference type="ChEBI" id="CHEBI:18420"/>
    </cofactor>
</comment>
<dbReference type="Proteomes" id="UP000231542">
    <property type="component" value="Unassembled WGS sequence"/>
</dbReference>
<dbReference type="GO" id="GO:0048029">
    <property type="term" value="F:monosaccharide binding"/>
    <property type="evidence" value="ECO:0007669"/>
    <property type="project" value="TreeGrafter"/>
</dbReference>
<dbReference type="PANTHER" id="PTHR13697">
    <property type="entry name" value="PHOSPHOFRUCTOKINASE"/>
    <property type="match status" value="1"/>
</dbReference>
<evidence type="ECO:0000256" key="2">
    <source>
        <dbReference type="ARBA" id="ARBA00004679"/>
    </source>
</evidence>
<dbReference type="AlphaFoldDB" id="A0A2H0YWK5"/>
<dbReference type="InterPro" id="IPR035966">
    <property type="entry name" value="PKF_sf"/>
</dbReference>
<dbReference type="GO" id="GO:0006002">
    <property type="term" value="P:fructose 6-phosphate metabolic process"/>
    <property type="evidence" value="ECO:0007669"/>
    <property type="project" value="InterPro"/>
</dbReference>
<dbReference type="UniPathway" id="UPA00109">
    <property type="reaction ID" value="UER00182"/>
</dbReference>
<evidence type="ECO:0000313" key="11">
    <source>
        <dbReference type="EMBL" id="PIS42669.1"/>
    </source>
</evidence>
<proteinExistence type="inferred from homology"/>
<evidence type="ECO:0000256" key="7">
    <source>
        <dbReference type="ARBA" id="ARBA00022842"/>
    </source>
</evidence>
<dbReference type="SUPFAM" id="SSF53784">
    <property type="entry name" value="Phosphofructokinase"/>
    <property type="match status" value="1"/>
</dbReference>
<dbReference type="InterPro" id="IPR022953">
    <property type="entry name" value="ATP_PFK"/>
</dbReference>
<evidence type="ECO:0000256" key="6">
    <source>
        <dbReference type="ARBA" id="ARBA00022777"/>
    </source>
</evidence>
<dbReference type="GO" id="GO:0016208">
    <property type="term" value="F:AMP binding"/>
    <property type="evidence" value="ECO:0007669"/>
    <property type="project" value="TreeGrafter"/>
</dbReference>
<evidence type="ECO:0000259" key="10">
    <source>
        <dbReference type="Pfam" id="PF00365"/>
    </source>
</evidence>
<comment type="similarity">
    <text evidence="9">Belongs to the phosphofructokinase type A (PFKA) family.</text>
</comment>
<accession>A0A2H0YWK5</accession>
<dbReference type="Gene3D" id="3.40.50.460">
    <property type="entry name" value="Phosphofructokinase domain"/>
    <property type="match status" value="1"/>
</dbReference>
<keyword evidence="5" id="KW-0479">Metal-binding</keyword>